<sequence>MTPFAALWCSNLDLSGNLAKMCKERIKDFKQPNDSTEKCGFIPPVHVYDDFDDVYPSGYPDDEYL</sequence>
<keyword evidence="2" id="KW-1185">Reference proteome</keyword>
<dbReference type="EMBL" id="PKPP01000697">
    <property type="protein sequence ID" value="PWA89682.1"/>
    <property type="molecule type" value="Genomic_DNA"/>
</dbReference>
<name>A0A2U1PVD0_ARTAN</name>
<gene>
    <name evidence="1" type="ORF">CTI12_AA110480</name>
</gene>
<proteinExistence type="predicted"/>
<dbReference type="Proteomes" id="UP000245207">
    <property type="component" value="Unassembled WGS sequence"/>
</dbReference>
<dbReference type="AlphaFoldDB" id="A0A2U1PVD0"/>
<reference evidence="1 2" key="1">
    <citation type="journal article" date="2018" name="Mol. Plant">
        <title>The genome of Artemisia annua provides insight into the evolution of Asteraceae family and artemisinin biosynthesis.</title>
        <authorList>
            <person name="Shen Q."/>
            <person name="Zhang L."/>
            <person name="Liao Z."/>
            <person name="Wang S."/>
            <person name="Yan T."/>
            <person name="Shi P."/>
            <person name="Liu M."/>
            <person name="Fu X."/>
            <person name="Pan Q."/>
            <person name="Wang Y."/>
            <person name="Lv Z."/>
            <person name="Lu X."/>
            <person name="Zhang F."/>
            <person name="Jiang W."/>
            <person name="Ma Y."/>
            <person name="Chen M."/>
            <person name="Hao X."/>
            <person name="Li L."/>
            <person name="Tang Y."/>
            <person name="Lv G."/>
            <person name="Zhou Y."/>
            <person name="Sun X."/>
            <person name="Brodelius P.E."/>
            <person name="Rose J.K.C."/>
            <person name="Tang K."/>
        </authorList>
    </citation>
    <scope>NUCLEOTIDE SEQUENCE [LARGE SCALE GENOMIC DNA]</scope>
    <source>
        <strain evidence="2">cv. Huhao1</strain>
        <tissue evidence="1">Leaf</tissue>
    </source>
</reference>
<organism evidence="1 2">
    <name type="scientific">Artemisia annua</name>
    <name type="common">Sweet wormwood</name>
    <dbReference type="NCBI Taxonomy" id="35608"/>
    <lineage>
        <taxon>Eukaryota</taxon>
        <taxon>Viridiplantae</taxon>
        <taxon>Streptophyta</taxon>
        <taxon>Embryophyta</taxon>
        <taxon>Tracheophyta</taxon>
        <taxon>Spermatophyta</taxon>
        <taxon>Magnoliopsida</taxon>
        <taxon>eudicotyledons</taxon>
        <taxon>Gunneridae</taxon>
        <taxon>Pentapetalae</taxon>
        <taxon>asterids</taxon>
        <taxon>campanulids</taxon>
        <taxon>Asterales</taxon>
        <taxon>Asteraceae</taxon>
        <taxon>Asteroideae</taxon>
        <taxon>Anthemideae</taxon>
        <taxon>Artemisiinae</taxon>
        <taxon>Artemisia</taxon>
    </lineage>
</organism>
<protein>
    <submittedName>
        <fullName evidence="1">RNI-like superfamily protein</fullName>
    </submittedName>
</protein>
<accession>A0A2U1PVD0</accession>
<comment type="caution">
    <text evidence="1">The sequence shown here is derived from an EMBL/GenBank/DDBJ whole genome shotgun (WGS) entry which is preliminary data.</text>
</comment>
<evidence type="ECO:0000313" key="1">
    <source>
        <dbReference type="EMBL" id="PWA89682.1"/>
    </source>
</evidence>
<evidence type="ECO:0000313" key="2">
    <source>
        <dbReference type="Proteomes" id="UP000245207"/>
    </source>
</evidence>